<organism evidence="8">
    <name type="scientific">Phanera cardinalis</name>
    <dbReference type="NCBI Taxonomy" id="3078825"/>
    <lineage>
        <taxon>Eukaryota</taxon>
        <taxon>Viridiplantae</taxon>
        <taxon>Streptophyta</taxon>
        <taxon>Embryophyta</taxon>
        <taxon>Tracheophyta</taxon>
        <taxon>Spermatophyta</taxon>
        <taxon>Magnoliopsida</taxon>
        <taxon>eudicotyledons</taxon>
        <taxon>Gunneridae</taxon>
        <taxon>Pentapetalae</taxon>
        <taxon>rosids</taxon>
        <taxon>fabids</taxon>
        <taxon>Fabales</taxon>
        <taxon>Fabaceae</taxon>
        <taxon>Cercidoideae</taxon>
        <taxon>Cercideae</taxon>
        <taxon>Bauhiniinae</taxon>
        <taxon>Phanera</taxon>
    </lineage>
</organism>
<dbReference type="GO" id="GO:0003735">
    <property type="term" value="F:structural constituent of ribosome"/>
    <property type="evidence" value="ECO:0007669"/>
    <property type="project" value="InterPro"/>
</dbReference>
<dbReference type="InterPro" id="IPR000307">
    <property type="entry name" value="Ribosomal_bS16"/>
</dbReference>
<protein>
    <recommendedName>
        <fullName evidence="7">Small ribosomal subunit protein bS16c</fullName>
    </recommendedName>
</protein>
<proteinExistence type="inferred from homology"/>
<reference evidence="8" key="2">
    <citation type="journal article" date="2024" name="Taxon">
        <title>Phylogeny and re-circumscription of Cheniella (Leguminosae: Cercidoideae) based on plastome data and morphology, with description of three new species.</title>
        <authorList>
            <person name="Gu S.-R."/>
            <person name="Zeng Q.-B."/>
            <person name="Clark R."/>
            <person name="Jiang K.-W."/>
            <person name="Perez-Escobar O.A."/>
            <person name="Li S.-J."/>
            <person name="Tan W.-N."/>
            <person name="Xie Z."/>
            <person name="Mattapha S."/>
            <person name="Shi M.-M."/>
            <person name="Wang X.-P."/>
            <person name="Zhao Z.-T."/>
            <person name="Antonelli A."/>
            <person name="Tu T.-Y."/>
            <person name="Wen J."/>
            <person name="Zhang D.-X."/>
        </authorList>
    </citation>
    <scope>NUCLEOTIDE SEQUENCE</scope>
</reference>
<dbReference type="GO" id="GO:0009507">
    <property type="term" value="C:chloroplast"/>
    <property type="evidence" value="ECO:0007669"/>
    <property type="project" value="UniProtKB-SubCell"/>
</dbReference>
<dbReference type="GO" id="GO:0032543">
    <property type="term" value="P:mitochondrial translation"/>
    <property type="evidence" value="ECO:0007669"/>
    <property type="project" value="TreeGrafter"/>
</dbReference>
<dbReference type="Pfam" id="PF00886">
    <property type="entry name" value="Ribosomal_S16"/>
    <property type="match status" value="1"/>
</dbReference>
<name>A0AAT9ZW66_9FABA</name>
<evidence type="ECO:0000256" key="1">
    <source>
        <dbReference type="ARBA" id="ARBA00004229"/>
    </source>
</evidence>
<evidence type="ECO:0000256" key="7">
    <source>
        <dbReference type="HAMAP-Rule" id="MF_00385"/>
    </source>
</evidence>
<dbReference type="GO" id="GO:0005739">
    <property type="term" value="C:mitochondrion"/>
    <property type="evidence" value="ECO:0007669"/>
    <property type="project" value="GOC"/>
</dbReference>
<comment type="subcellular location">
    <subcellularLocation>
        <location evidence="1 7">Plastid</location>
        <location evidence="1 7">Chloroplast</location>
    </subcellularLocation>
</comment>
<dbReference type="PROSITE" id="PS00732">
    <property type="entry name" value="RIBOSOMAL_S16"/>
    <property type="match status" value="1"/>
</dbReference>
<evidence type="ECO:0000256" key="2">
    <source>
        <dbReference type="ARBA" id="ARBA00006668"/>
    </source>
</evidence>
<reference evidence="8" key="1">
    <citation type="submission" date="2023-03" db="EMBL/GenBank/DDBJ databases">
        <authorList>
            <person name="Gu S."/>
            <person name="Tu T."/>
        </authorList>
    </citation>
    <scope>NUCLEOTIDE SEQUENCE</scope>
</reference>
<dbReference type="EMBL" id="OQ701678">
    <property type="protein sequence ID" value="WNS63095.1"/>
    <property type="molecule type" value="Genomic_DNA"/>
</dbReference>
<comment type="similarity">
    <text evidence="2 7">Belongs to the bacterial ribosomal protein bS16 family.</text>
</comment>
<evidence type="ECO:0000256" key="5">
    <source>
        <dbReference type="ARBA" id="ARBA00022980"/>
    </source>
</evidence>
<keyword evidence="5 7" id="KW-0689">Ribosomal protein</keyword>
<dbReference type="NCBIfam" id="TIGR00002">
    <property type="entry name" value="S16"/>
    <property type="match status" value="1"/>
</dbReference>
<dbReference type="InterPro" id="IPR020592">
    <property type="entry name" value="Ribosomal_bS16_CS"/>
</dbReference>
<evidence type="ECO:0000256" key="4">
    <source>
        <dbReference type="ARBA" id="ARBA00022640"/>
    </source>
</evidence>
<sequence>MVKLRLKRFGRKQRPVYRIVAVDVRSPREGINYRKVGFYDPINNQTYLNTLLILSFLKNGAQPTETVQDISRKANIFMEFCPYRQEFQLLINDK</sequence>
<geneLocation type="chloroplast" evidence="8"/>
<keyword evidence="6 7" id="KW-0687">Ribonucleoprotein</keyword>
<dbReference type="FunFam" id="3.30.1320.10:FF:000003">
    <property type="entry name" value="30S ribosomal protein S16, chloroplastic"/>
    <property type="match status" value="1"/>
</dbReference>
<dbReference type="AlphaFoldDB" id="A0AAT9ZW66"/>
<evidence type="ECO:0000256" key="6">
    <source>
        <dbReference type="ARBA" id="ARBA00023274"/>
    </source>
</evidence>
<evidence type="ECO:0000313" key="8">
    <source>
        <dbReference type="EMBL" id="WNS63095.1"/>
    </source>
</evidence>
<dbReference type="SUPFAM" id="SSF54565">
    <property type="entry name" value="Ribosomal protein S16"/>
    <property type="match status" value="1"/>
</dbReference>
<keyword evidence="3 8" id="KW-0150">Chloroplast</keyword>
<keyword evidence="4 8" id="KW-0934">Plastid</keyword>
<gene>
    <name evidence="7 8" type="primary">rps16</name>
</gene>
<dbReference type="GO" id="GO:0015935">
    <property type="term" value="C:small ribosomal subunit"/>
    <property type="evidence" value="ECO:0007669"/>
    <property type="project" value="TreeGrafter"/>
</dbReference>
<dbReference type="InterPro" id="IPR023803">
    <property type="entry name" value="Ribosomal_bS16_dom_sf"/>
</dbReference>
<accession>A0AAT9ZW66</accession>
<dbReference type="PANTHER" id="PTHR12919">
    <property type="entry name" value="30S RIBOSOMAL PROTEIN S16"/>
    <property type="match status" value="1"/>
</dbReference>
<evidence type="ECO:0000256" key="3">
    <source>
        <dbReference type="ARBA" id="ARBA00022528"/>
    </source>
</evidence>
<dbReference type="PANTHER" id="PTHR12919:SF20">
    <property type="entry name" value="SMALL RIBOSOMAL SUBUNIT PROTEIN BS16M"/>
    <property type="match status" value="1"/>
</dbReference>
<dbReference type="HAMAP" id="MF_00385">
    <property type="entry name" value="Ribosomal_bS16"/>
    <property type="match status" value="1"/>
</dbReference>
<dbReference type="Gene3D" id="3.30.1320.10">
    <property type="match status" value="1"/>
</dbReference>